<comment type="subcellular location">
    <subcellularLocation>
        <location evidence="1">Cell membrane</location>
        <topology evidence="1">Multi-pass membrane protein</topology>
    </subcellularLocation>
</comment>
<evidence type="ECO:0000256" key="1">
    <source>
        <dbReference type="ARBA" id="ARBA00004651"/>
    </source>
</evidence>
<evidence type="ECO:0000256" key="4">
    <source>
        <dbReference type="ARBA" id="ARBA00023136"/>
    </source>
</evidence>
<dbReference type="eggNOG" id="COG2274">
    <property type="taxonomic scope" value="Bacteria"/>
</dbReference>
<organism evidence="7 8">
    <name type="scientific">Photobacterium aphoticum</name>
    <dbReference type="NCBI Taxonomy" id="754436"/>
    <lineage>
        <taxon>Bacteria</taxon>
        <taxon>Pseudomonadati</taxon>
        <taxon>Pseudomonadota</taxon>
        <taxon>Gammaproteobacteria</taxon>
        <taxon>Vibrionales</taxon>
        <taxon>Vibrionaceae</taxon>
        <taxon>Photobacterium</taxon>
    </lineage>
</organism>
<proteinExistence type="predicted"/>
<dbReference type="SUPFAM" id="SSF90123">
    <property type="entry name" value="ABC transporter transmembrane region"/>
    <property type="match status" value="1"/>
</dbReference>
<dbReference type="AlphaFoldDB" id="A0A090QKE7"/>
<feature type="transmembrane region" description="Helical" evidence="5">
    <location>
        <begin position="24"/>
        <end position="57"/>
    </location>
</feature>
<keyword evidence="4 5" id="KW-0472">Membrane</keyword>
<dbReference type="STRING" id="754436.JCM19237_5187"/>
<dbReference type="GO" id="GO:0140359">
    <property type="term" value="F:ABC-type transporter activity"/>
    <property type="evidence" value="ECO:0007669"/>
    <property type="project" value="InterPro"/>
</dbReference>
<dbReference type="EMBL" id="BBMN01000001">
    <property type="protein sequence ID" value="GAL02294.1"/>
    <property type="molecule type" value="Genomic_DNA"/>
</dbReference>
<sequence>MKDIDQLRKLVTAESTLSYFDMPFVIIFILAITMISGTAALTVLAGIVLMLVFCVYARYIYTQATANSSRANAMVSYQWNELLRSIASIQGLPLLRVIRSRFQAAHSQSLDDAQHVSVTNGNIQTLGQGLIQAIGTASIVTAVMGVMAGTTEAGAMLAIIILVWKALGLSWGSITASPNTKPSKPPVRRSTP</sequence>
<feature type="transmembrane region" description="Helical" evidence="5">
    <location>
        <begin position="130"/>
        <end position="149"/>
    </location>
</feature>
<reference evidence="7 8" key="1">
    <citation type="journal article" date="2014" name="Genome Announc.">
        <title>Draft Genome Sequences of Two Vibrionaceae Species, Vibrio ponticus C121 and Photobacterium aphoticum C119, Isolated as Coral Reef Microbiota.</title>
        <authorList>
            <person name="Al-saari N."/>
            <person name="Meirelles P.M."/>
            <person name="Mino S."/>
            <person name="Suda W."/>
            <person name="Oshima K."/>
            <person name="Hattori M."/>
            <person name="Ohkuma M."/>
            <person name="Thompson F.L."/>
            <person name="Gomez-Gil B."/>
            <person name="Sawabe T."/>
            <person name="Sawabe T."/>
        </authorList>
    </citation>
    <scope>NUCLEOTIDE SEQUENCE [LARGE SCALE GENOMIC DNA]</scope>
    <source>
        <strain evidence="7 8">JCM 19237</strain>
    </source>
</reference>
<dbReference type="InterPro" id="IPR036640">
    <property type="entry name" value="ABC1_TM_sf"/>
</dbReference>
<evidence type="ECO:0000256" key="3">
    <source>
        <dbReference type="ARBA" id="ARBA00022989"/>
    </source>
</evidence>
<evidence type="ECO:0000313" key="8">
    <source>
        <dbReference type="Proteomes" id="UP000029227"/>
    </source>
</evidence>
<feature type="transmembrane region" description="Helical" evidence="5">
    <location>
        <begin position="155"/>
        <end position="174"/>
    </location>
</feature>
<dbReference type="GO" id="GO:0005886">
    <property type="term" value="C:plasma membrane"/>
    <property type="evidence" value="ECO:0007669"/>
    <property type="project" value="UniProtKB-SubCell"/>
</dbReference>
<protein>
    <recommendedName>
        <fullName evidence="6">ABC transmembrane type-1 domain-containing protein</fullName>
    </recommendedName>
</protein>
<dbReference type="InterPro" id="IPR011527">
    <property type="entry name" value="ABC1_TM_dom"/>
</dbReference>
<gene>
    <name evidence="7" type="ORF">JCM19237_5187</name>
</gene>
<dbReference type="PROSITE" id="PS50929">
    <property type="entry name" value="ABC_TM1F"/>
    <property type="match status" value="1"/>
</dbReference>
<evidence type="ECO:0000313" key="7">
    <source>
        <dbReference type="EMBL" id="GAL02294.1"/>
    </source>
</evidence>
<evidence type="ECO:0000259" key="6">
    <source>
        <dbReference type="PROSITE" id="PS50929"/>
    </source>
</evidence>
<comment type="caution">
    <text evidence="7">The sequence shown here is derived from an EMBL/GenBank/DDBJ whole genome shotgun (WGS) entry which is preliminary data.</text>
</comment>
<keyword evidence="3 5" id="KW-1133">Transmembrane helix</keyword>
<dbReference type="GO" id="GO:0005524">
    <property type="term" value="F:ATP binding"/>
    <property type="evidence" value="ECO:0007669"/>
    <property type="project" value="InterPro"/>
</dbReference>
<dbReference type="Proteomes" id="UP000029227">
    <property type="component" value="Unassembled WGS sequence"/>
</dbReference>
<dbReference type="Gene3D" id="1.20.1560.10">
    <property type="entry name" value="ABC transporter type 1, transmembrane domain"/>
    <property type="match status" value="1"/>
</dbReference>
<feature type="domain" description="ABC transmembrane type-1" evidence="6">
    <location>
        <begin position="1"/>
        <end position="164"/>
    </location>
</feature>
<name>A0A090QKE7_9GAMM</name>
<accession>A0A090QKE7</accession>
<evidence type="ECO:0000256" key="5">
    <source>
        <dbReference type="SAM" id="Phobius"/>
    </source>
</evidence>
<evidence type="ECO:0000256" key="2">
    <source>
        <dbReference type="ARBA" id="ARBA00022692"/>
    </source>
</evidence>
<keyword evidence="2 5" id="KW-0812">Transmembrane</keyword>